<reference evidence="2" key="1">
    <citation type="journal article" date="2024" name="Proc. Natl. Acad. Sci. U.S.A.">
        <title>Extraordinary preservation of gene collinearity over three hundred million years revealed in homosporous lycophytes.</title>
        <authorList>
            <person name="Li C."/>
            <person name="Wickell D."/>
            <person name="Kuo L.Y."/>
            <person name="Chen X."/>
            <person name="Nie B."/>
            <person name="Liao X."/>
            <person name="Peng D."/>
            <person name="Ji J."/>
            <person name="Jenkins J."/>
            <person name="Williams M."/>
            <person name="Shu S."/>
            <person name="Plott C."/>
            <person name="Barry K."/>
            <person name="Rajasekar S."/>
            <person name="Grimwood J."/>
            <person name="Han X."/>
            <person name="Sun S."/>
            <person name="Hou Z."/>
            <person name="He W."/>
            <person name="Dai G."/>
            <person name="Sun C."/>
            <person name="Schmutz J."/>
            <person name="Leebens-Mack J.H."/>
            <person name="Li F.W."/>
            <person name="Wang L."/>
        </authorList>
    </citation>
    <scope>NUCLEOTIDE SEQUENCE [LARGE SCALE GENOMIC DNA]</scope>
    <source>
        <strain evidence="2">cv. PW_Plant_1</strain>
    </source>
</reference>
<dbReference type="EMBL" id="CM055106">
    <property type="protein sequence ID" value="KAJ7528522.1"/>
    <property type="molecule type" value="Genomic_DNA"/>
</dbReference>
<protein>
    <submittedName>
        <fullName evidence="1">Uncharacterized protein</fullName>
    </submittedName>
</protein>
<organism evidence="1 2">
    <name type="scientific">Diphasiastrum complanatum</name>
    <name type="common">Issler's clubmoss</name>
    <name type="synonym">Lycopodium complanatum</name>
    <dbReference type="NCBI Taxonomy" id="34168"/>
    <lineage>
        <taxon>Eukaryota</taxon>
        <taxon>Viridiplantae</taxon>
        <taxon>Streptophyta</taxon>
        <taxon>Embryophyta</taxon>
        <taxon>Tracheophyta</taxon>
        <taxon>Lycopodiopsida</taxon>
        <taxon>Lycopodiales</taxon>
        <taxon>Lycopodiaceae</taxon>
        <taxon>Lycopodioideae</taxon>
        <taxon>Diphasiastrum</taxon>
    </lineage>
</organism>
<dbReference type="Proteomes" id="UP001162992">
    <property type="component" value="Chromosome 15"/>
</dbReference>
<sequence>MAESCQKEISRAWRLLAMLGVVLVALSSSCVWQVEGSVHEYVNAQFTPQGNAYVLFGGSEGLYASAPHGNGSGVGNGLSYIRFDHSLTFKRSALSASRHEPGEQNSALVEAIIFDVADTDKLGGSAYGGQVALCCTADLARDSGCTKGQVIYRPSAENLNWPQSVKFHFKGNEFEATASLEQVKITKTGMYILYFIFCDPELEGLVVEGKTIWKNPSGYLPGRMVPLIPFYGVLSLAYLALGIVWLFQYARFWKDILHLQNCITVVIALGMAEMAMWYFDYVNFNSTGRRPVGITIWAVTVGAIKKTVSRLLLLVVSMGYGVVRPTLGGLTSKVLFLGGTFFLASESLDVVEHVGRIDEVSSRTRLLLVLPVAILDAFFILWSFTSLSKTLEKLQARRSVAKLGLYRKFTNFLVAAVVISVAWIAYELYFKATDPVGEHWQNAWIISAFWNILTFFLLCTICALWAPSQNSNRYAYSEEVGEDFDEEAVALTSNGVPKSMSELDKGATKQDKKERKPVNTDVFSLDDDLEEDKRE</sequence>
<comment type="caution">
    <text evidence="1">The sequence shown here is derived from an EMBL/GenBank/DDBJ whole genome shotgun (WGS) entry which is preliminary data.</text>
</comment>
<proteinExistence type="predicted"/>
<evidence type="ECO:0000313" key="2">
    <source>
        <dbReference type="Proteomes" id="UP001162992"/>
    </source>
</evidence>
<accession>A0ACC2BFE6</accession>
<keyword evidence="2" id="KW-1185">Reference proteome</keyword>
<gene>
    <name evidence="1" type="ORF">O6H91_15G007000</name>
</gene>
<evidence type="ECO:0000313" key="1">
    <source>
        <dbReference type="EMBL" id="KAJ7528522.1"/>
    </source>
</evidence>
<name>A0ACC2BFE6_DIPCM</name>